<dbReference type="GeneID" id="63802187"/>
<dbReference type="EMBL" id="MCFD01000001">
    <property type="protein sequence ID" value="ORX74990.1"/>
    <property type="molecule type" value="Genomic_DNA"/>
</dbReference>
<accession>A0A1Y1WN59</accession>
<dbReference type="RefSeq" id="XP_040748201.1">
    <property type="nucleotide sequence ID" value="XM_040885539.1"/>
</dbReference>
<feature type="chain" id="PRO_5012078791" evidence="1">
    <location>
        <begin position="17"/>
        <end position="220"/>
    </location>
</feature>
<dbReference type="STRING" id="61395.A0A1Y1WN59"/>
<protein>
    <submittedName>
        <fullName evidence="2">Uncharacterized protein</fullName>
    </submittedName>
</protein>
<dbReference type="OrthoDB" id="5567786at2759"/>
<reference evidence="2 3" key="1">
    <citation type="submission" date="2016-07" db="EMBL/GenBank/DDBJ databases">
        <title>Pervasive Adenine N6-methylation of Active Genes in Fungi.</title>
        <authorList>
            <consortium name="DOE Joint Genome Institute"/>
            <person name="Mondo S.J."/>
            <person name="Dannebaum R.O."/>
            <person name="Kuo R.C."/>
            <person name="Labutti K."/>
            <person name="Haridas S."/>
            <person name="Kuo A."/>
            <person name="Salamov A."/>
            <person name="Ahrendt S.R."/>
            <person name="Lipzen A."/>
            <person name="Sullivan W."/>
            <person name="Andreopoulos W.B."/>
            <person name="Clum A."/>
            <person name="Lindquist E."/>
            <person name="Daum C."/>
            <person name="Ramamoorthy G.K."/>
            <person name="Gryganskyi A."/>
            <person name="Culley D."/>
            <person name="Magnuson J.K."/>
            <person name="James T.Y."/>
            <person name="O'Malley M.A."/>
            <person name="Stajich J.E."/>
            <person name="Spatafora J.W."/>
            <person name="Visel A."/>
            <person name="Grigoriev I.V."/>
        </authorList>
    </citation>
    <scope>NUCLEOTIDE SEQUENCE [LARGE SCALE GENOMIC DNA]</scope>
    <source>
        <strain evidence="2 3">ATCC 12442</strain>
    </source>
</reference>
<dbReference type="Proteomes" id="UP000193922">
    <property type="component" value="Unassembled WGS sequence"/>
</dbReference>
<feature type="signal peptide" evidence="1">
    <location>
        <begin position="1"/>
        <end position="16"/>
    </location>
</feature>
<keyword evidence="1" id="KW-0732">Signal</keyword>
<evidence type="ECO:0000313" key="2">
    <source>
        <dbReference type="EMBL" id="ORX74990.1"/>
    </source>
</evidence>
<keyword evidence="3" id="KW-1185">Reference proteome</keyword>
<sequence length="220" mass="22078">MKFFTALLVAASVVAAQESGASFGPAVDSGSNAISAPNVNNGWQALGSVFDSSSNDGAVISGNSGTTVSKGVSNTANTNQITTNPLQSAVSGNTGLTNNGQGNQIGDLFAGGFPGGFPGSFGPHGFAKRGGYGGEPVGYGVPQPVDFPVARPVGYPVAVPRPVAYPVAVPRPIAVPHPVAYPVAYPVAHPVGYPAAYPVGYAGGHHHNQEQNASIVQNQA</sequence>
<organism evidence="2 3">
    <name type="scientific">Linderina pennispora</name>
    <dbReference type="NCBI Taxonomy" id="61395"/>
    <lineage>
        <taxon>Eukaryota</taxon>
        <taxon>Fungi</taxon>
        <taxon>Fungi incertae sedis</taxon>
        <taxon>Zoopagomycota</taxon>
        <taxon>Kickxellomycotina</taxon>
        <taxon>Kickxellomycetes</taxon>
        <taxon>Kickxellales</taxon>
        <taxon>Kickxellaceae</taxon>
        <taxon>Linderina</taxon>
    </lineage>
</organism>
<evidence type="ECO:0000313" key="3">
    <source>
        <dbReference type="Proteomes" id="UP000193922"/>
    </source>
</evidence>
<proteinExistence type="predicted"/>
<comment type="caution">
    <text evidence="2">The sequence shown here is derived from an EMBL/GenBank/DDBJ whole genome shotgun (WGS) entry which is preliminary data.</text>
</comment>
<evidence type="ECO:0000256" key="1">
    <source>
        <dbReference type="SAM" id="SignalP"/>
    </source>
</evidence>
<name>A0A1Y1WN59_9FUNG</name>
<dbReference type="AlphaFoldDB" id="A0A1Y1WN59"/>
<gene>
    <name evidence="2" type="ORF">DL89DRAFT_25756</name>
</gene>